<feature type="domain" description="N-sulphoglucosamine sulphohydrolase C-terminal" evidence="6">
    <location>
        <begin position="494"/>
        <end position="533"/>
    </location>
</feature>
<protein>
    <recommendedName>
        <fullName evidence="8">Sulfatase N-terminal domain-containing protein</fullName>
    </recommendedName>
</protein>
<dbReference type="CDD" id="cd16031">
    <property type="entry name" value="G6S_like"/>
    <property type="match status" value="1"/>
</dbReference>
<dbReference type="GO" id="GO:0016787">
    <property type="term" value="F:hydrolase activity"/>
    <property type="evidence" value="ECO:0007669"/>
    <property type="project" value="UniProtKB-KW"/>
</dbReference>
<dbReference type="EMBL" id="UINC01012386">
    <property type="protein sequence ID" value="SVA54123.1"/>
    <property type="molecule type" value="Genomic_DNA"/>
</dbReference>
<dbReference type="InterPro" id="IPR032506">
    <property type="entry name" value="SGSH_C"/>
</dbReference>
<dbReference type="PROSITE" id="PS51318">
    <property type="entry name" value="TAT"/>
    <property type="match status" value="1"/>
</dbReference>
<dbReference type="Gene3D" id="3.40.720.10">
    <property type="entry name" value="Alkaline Phosphatase, subunit A"/>
    <property type="match status" value="1"/>
</dbReference>
<dbReference type="NCBIfam" id="TIGR01409">
    <property type="entry name" value="TAT_signal_seq"/>
    <property type="match status" value="1"/>
</dbReference>
<keyword evidence="2" id="KW-0732">Signal</keyword>
<evidence type="ECO:0000313" key="7">
    <source>
        <dbReference type="EMBL" id="SVA54123.1"/>
    </source>
</evidence>
<sequence>MAYRKTKEIVKYIYNRSVRYTRRNFLKTAGLGSAALALQSFIPRLSTYRKQPNILFIMSDDHSANAISCYGSHLAGSVSTPNIDRIAEKGIRLNRAFCTNSICTPSRASILTGKYGHHNGVYTLDDNFDRNQPNVAKHLQKAGYETAIIGKWHLHTEPSGFDYYNVLPNQGLYFDPYLKESGKEWKDRKEGGEVSKGYVTDIITDKSIDWLKNRRSDKPFFLMCHHKAPHGLWEYPPRNEHLFDNVDIPEPPSMWEDKTHRSIGSRKHGSNIRKLADRMSKIGKRGKVWPTGKLETSGMDETEVTKAAYQKYMKDYLRCAAAIDENVGRLLDYLDHTGLTDNTIIIYTSDQGQFLGEHDYYDKRWFYEESLRMPLLIQYPSEIKPGSVANDIIINTDFAPTFLDFAGISTPQDMQGSSFRKILEGYTSRKWRKSMYYRYWMHMAHHNIPAHYGIRTERYKLIFFYGLALGKVGKTTSKTLDNEGPDLDLFKPTEPGWELYDLKNDPQELRNVYDDPDHKGIIEKLKVQLLHAKEELDDTDEKYPELMQVRQLYWDT</sequence>
<dbReference type="PANTHER" id="PTHR43108:SF6">
    <property type="entry name" value="N-SULPHOGLUCOSAMINE SULPHOHYDROLASE"/>
    <property type="match status" value="1"/>
</dbReference>
<dbReference type="PANTHER" id="PTHR43108">
    <property type="entry name" value="N-ACETYLGLUCOSAMINE-6-SULFATASE FAMILY MEMBER"/>
    <property type="match status" value="1"/>
</dbReference>
<dbReference type="PROSITE" id="PS00149">
    <property type="entry name" value="SULFATASE_2"/>
    <property type="match status" value="1"/>
</dbReference>
<organism evidence="7">
    <name type="scientific">marine metagenome</name>
    <dbReference type="NCBI Taxonomy" id="408172"/>
    <lineage>
        <taxon>unclassified sequences</taxon>
        <taxon>metagenomes</taxon>
        <taxon>ecological metagenomes</taxon>
    </lineage>
</organism>
<dbReference type="InterPro" id="IPR019546">
    <property type="entry name" value="TAT_signal_bac_arc"/>
</dbReference>
<dbReference type="InterPro" id="IPR017850">
    <property type="entry name" value="Alkaline_phosphatase_core_sf"/>
</dbReference>
<comment type="similarity">
    <text evidence="1">Belongs to the sulfatase family.</text>
</comment>
<keyword evidence="4" id="KW-0325">Glycoprotein</keyword>
<keyword evidence="3" id="KW-0378">Hydrolase</keyword>
<dbReference type="Pfam" id="PF16347">
    <property type="entry name" value="SGSH_C"/>
    <property type="match status" value="1"/>
</dbReference>
<dbReference type="InterPro" id="IPR024607">
    <property type="entry name" value="Sulfatase_CS"/>
</dbReference>
<dbReference type="PROSITE" id="PS00523">
    <property type="entry name" value="SULFATASE_1"/>
    <property type="match status" value="1"/>
</dbReference>
<evidence type="ECO:0008006" key="8">
    <source>
        <dbReference type="Google" id="ProtNLM"/>
    </source>
</evidence>
<proteinExistence type="inferred from homology"/>
<reference evidence="7" key="1">
    <citation type="submission" date="2018-05" db="EMBL/GenBank/DDBJ databases">
        <authorList>
            <person name="Lanie J.A."/>
            <person name="Ng W.-L."/>
            <person name="Kazmierczak K.M."/>
            <person name="Andrzejewski T.M."/>
            <person name="Davidsen T.M."/>
            <person name="Wayne K.J."/>
            <person name="Tettelin H."/>
            <person name="Glass J.I."/>
            <person name="Rusch D."/>
            <person name="Podicherti R."/>
            <person name="Tsui H.-C.T."/>
            <person name="Winkler M.E."/>
        </authorList>
    </citation>
    <scope>NUCLEOTIDE SEQUENCE</scope>
</reference>
<evidence type="ECO:0000256" key="3">
    <source>
        <dbReference type="ARBA" id="ARBA00022801"/>
    </source>
</evidence>
<evidence type="ECO:0000259" key="6">
    <source>
        <dbReference type="Pfam" id="PF16347"/>
    </source>
</evidence>
<name>A0A381WQD2_9ZZZZ</name>
<gene>
    <name evidence="7" type="ORF">METZ01_LOCUS106977</name>
</gene>
<dbReference type="AlphaFoldDB" id="A0A381WQD2"/>
<evidence type="ECO:0000256" key="4">
    <source>
        <dbReference type="ARBA" id="ARBA00023180"/>
    </source>
</evidence>
<dbReference type="InterPro" id="IPR006311">
    <property type="entry name" value="TAT_signal"/>
</dbReference>
<accession>A0A381WQD2</accession>
<dbReference type="SUPFAM" id="SSF53649">
    <property type="entry name" value="Alkaline phosphatase-like"/>
    <property type="match status" value="1"/>
</dbReference>
<evidence type="ECO:0000256" key="1">
    <source>
        <dbReference type="ARBA" id="ARBA00008779"/>
    </source>
</evidence>
<evidence type="ECO:0000256" key="2">
    <source>
        <dbReference type="ARBA" id="ARBA00022729"/>
    </source>
</evidence>
<dbReference type="Pfam" id="PF00884">
    <property type="entry name" value="Sulfatase"/>
    <property type="match status" value="1"/>
</dbReference>
<feature type="domain" description="Sulfatase N-terminal" evidence="5">
    <location>
        <begin position="52"/>
        <end position="408"/>
    </location>
</feature>
<evidence type="ECO:0000259" key="5">
    <source>
        <dbReference type="Pfam" id="PF00884"/>
    </source>
</evidence>
<dbReference type="InterPro" id="IPR000917">
    <property type="entry name" value="Sulfatase_N"/>
</dbReference>